<sequence length="32" mass="3807">DGKIDTDSIYNGFKDNVRLMWERFLSCQQLLT</sequence>
<evidence type="ECO:0000313" key="1">
    <source>
        <dbReference type="EMBL" id="KDO38856.1"/>
    </source>
</evidence>
<dbReference type="AlphaFoldDB" id="A0A067DJR3"/>
<reference evidence="1 2" key="1">
    <citation type="submission" date="2014-04" db="EMBL/GenBank/DDBJ databases">
        <authorList>
            <consortium name="International Citrus Genome Consortium"/>
            <person name="Gmitter F."/>
            <person name="Chen C."/>
            <person name="Farmerie W."/>
            <person name="Harkins T."/>
            <person name="Desany B."/>
            <person name="Mohiuddin M."/>
            <person name="Kodira C."/>
            <person name="Borodovsky M."/>
            <person name="Lomsadze A."/>
            <person name="Burns P."/>
            <person name="Jenkins J."/>
            <person name="Prochnik S."/>
            <person name="Shu S."/>
            <person name="Chapman J."/>
            <person name="Pitluck S."/>
            <person name="Schmutz J."/>
            <person name="Rokhsar D."/>
        </authorList>
    </citation>
    <scope>NUCLEOTIDE SEQUENCE</scope>
</reference>
<protein>
    <submittedName>
        <fullName evidence="1">Uncharacterized protein</fullName>
    </submittedName>
</protein>
<proteinExistence type="predicted"/>
<accession>A0A067DJR3</accession>
<dbReference type="Proteomes" id="UP000027120">
    <property type="component" value="Unassembled WGS sequence"/>
</dbReference>
<name>A0A067DJR3_CITSI</name>
<evidence type="ECO:0000313" key="2">
    <source>
        <dbReference type="Proteomes" id="UP000027120"/>
    </source>
</evidence>
<organism evidence="1 2">
    <name type="scientific">Citrus sinensis</name>
    <name type="common">Sweet orange</name>
    <name type="synonym">Citrus aurantium var. sinensis</name>
    <dbReference type="NCBI Taxonomy" id="2711"/>
    <lineage>
        <taxon>Eukaryota</taxon>
        <taxon>Viridiplantae</taxon>
        <taxon>Streptophyta</taxon>
        <taxon>Embryophyta</taxon>
        <taxon>Tracheophyta</taxon>
        <taxon>Spermatophyta</taxon>
        <taxon>Magnoliopsida</taxon>
        <taxon>eudicotyledons</taxon>
        <taxon>Gunneridae</taxon>
        <taxon>Pentapetalae</taxon>
        <taxon>rosids</taxon>
        <taxon>malvids</taxon>
        <taxon>Sapindales</taxon>
        <taxon>Rutaceae</taxon>
        <taxon>Aurantioideae</taxon>
        <taxon>Citrus</taxon>
    </lineage>
</organism>
<dbReference type="EMBL" id="KK787349">
    <property type="protein sequence ID" value="KDO38856.1"/>
    <property type="molecule type" value="Genomic_DNA"/>
</dbReference>
<gene>
    <name evidence="1" type="ORF">CISIN_1g0391422mg</name>
</gene>
<keyword evidence="2" id="KW-1185">Reference proteome</keyword>
<feature type="non-terminal residue" evidence="1">
    <location>
        <position position="1"/>
    </location>
</feature>